<evidence type="ECO:0000313" key="2">
    <source>
        <dbReference type="Proteomes" id="UP001161405"/>
    </source>
</evidence>
<sequence length="176" mass="21127">MVIESRFWREDLAEYVKEFKPVKNPARRTERVLVNFEKDVTMALFMVRRLAEDGKFSTKFKNHRAKILRFAFNGRPHRLRYKDLDEYELENEQPILKGAIFVCNQFIHAHCTQALVKEDRNWAGLYTNSDFEKRKWIYFVPILEIVKILEMAVEDFPSSVTWRYDPVAEDWLSETD</sequence>
<dbReference type="RefSeq" id="WP_379863674.1">
    <property type="nucleotide sequence ID" value="NZ_JBHMDU010000002.1"/>
</dbReference>
<accession>A0ABQ5UN48</accession>
<reference evidence="1" key="2">
    <citation type="submission" date="2023-01" db="EMBL/GenBank/DDBJ databases">
        <title>Draft genome sequence of Maritalea porphyrae strain NBRC 107169.</title>
        <authorList>
            <person name="Sun Q."/>
            <person name="Mori K."/>
        </authorList>
    </citation>
    <scope>NUCLEOTIDE SEQUENCE</scope>
    <source>
        <strain evidence="1">NBRC 107169</strain>
    </source>
</reference>
<keyword evidence="2" id="KW-1185">Reference proteome</keyword>
<reference evidence="1" key="1">
    <citation type="journal article" date="2014" name="Int. J. Syst. Evol. Microbiol.">
        <title>Complete genome of a new Firmicutes species belonging to the dominant human colonic microbiota ('Ruminococcus bicirculans') reveals two chromosomes and a selective capacity to utilize plant glucans.</title>
        <authorList>
            <consortium name="NISC Comparative Sequencing Program"/>
            <person name="Wegmann U."/>
            <person name="Louis P."/>
            <person name="Goesmann A."/>
            <person name="Henrissat B."/>
            <person name="Duncan S.H."/>
            <person name="Flint H.J."/>
        </authorList>
    </citation>
    <scope>NUCLEOTIDE SEQUENCE</scope>
    <source>
        <strain evidence="1">NBRC 107169</strain>
    </source>
</reference>
<evidence type="ECO:0000313" key="1">
    <source>
        <dbReference type="EMBL" id="GLQ16572.1"/>
    </source>
</evidence>
<proteinExistence type="predicted"/>
<protein>
    <submittedName>
        <fullName evidence="1">Uncharacterized protein</fullName>
    </submittedName>
</protein>
<comment type="caution">
    <text evidence="1">The sequence shown here is derived from an EMBL/GenBank/DDBJ whole genome shotgun (WGS) entry which is preliminary data.</text>
</comment>
<dbReference type="Proteomes" id="UP001161405">
    <property type="component" value="Unassembled WGS sequence"/>
</dbReference>
<name>A0ABQ5UN48_9HYPH</name>
<organism evidence="1 2">
    <name type="scientific">Maritalea porphyrae</name>
    <dbReference type="NCBI Taxonomy" id="880732"/>
    <lineage>
        <taxon>Bacteria</taxon>
        <taxon>Pseudomonadati</taxon>
        <taxon>Pseudomonadota</taxon>
        <taxon>Alphaproteobacteria</taxon>
        <taxon>Hyphomicrobiales</taxon>
        <taxon>Devosiaceae</taxon>
        <taxon>Maritalea</taxon>
    </lineage>
</organism>
<gene>
    <name evidence="1" type="ORF">GCM10007879_08210</name>
</gene>
<dbReference type="EMBL" id="BSNI01000002">
    <property type="protein sequence ID" value="GLQ16572.1"/>
    <property type="molecule type" value="Genomic_DNA"/>
</dbReference>